<dbReference type="Proteomes" id="UP000284706">
    <property type="component" value="Unassembled WGS sequence"/>
</dbReference>
<sequence>MNMSLPVRYIIIVLFLIISIHYIVSFTHEPYGRATSLASLKSKILPSKFPYSSSSDSYDNFPPHAPTKEDLAELAQGRRANATFVILARNTDLSGTIRSIREIEDRFNRRYMYPYVLLNEVPFTEEFKR</sequence>
<keyword evidence="5" id="KW-1185">Reference proteome</keyword>
<dbReference type="GO" id="GO:0000032">
    <property type="term" value="P:cell wall mannoprotein biosynthetic process"/>
    <property type="evidence" value="ECO:0007669"/>
    <property type="project" value="TreeGrafter"/>
</dbReference>
<keyword evidence="2" id="KW-0808">Transferase</keyword>
<keyword evidence="3" id="KW-0812">Transmembrane</keyword>
<dbReference type="GO" id="GO:0005794">
    <property type="term" value="C:Golgi apparatus"/>
    <property type="evidence" value="ECO:0007669"/>
    <property type="project" value="TreeGrafter"/>
</dbReference>
<accession>A0A409Y9Q2</accession>
<dbReference type="Gene3D" id="3.90.550.10">
    <property type="entry name" value="Spore Coat Polysaccharide Biosynthesis Protein SpsA, Chain A"/>
    <property type="match status" value="1"/>
</dbReference>
<evidence type="ECO:0000256" key="3">
    <source>
        <dbReference type="SAM" id="Phobius"/>
    </source>
</evidence>
<feature type="transmembrane region" description="Helical" evidence="3">
    <location>
        <begin position="6"/>
        <end position="24"/>
    </location>
</feature>
<dbReference type="GO" id="GO:0016020">
    <property type="term" value="C:membrane"/>
    <property type="evidence" value="ECO:0007669"/>
    <property type="project" value="InterPro"/>
</dbReference>
<gene>
    <name evidence="4" type="ORF">CVT26_009157</name>
</gene>
<organism evidence="4 5">
    <name type="scientific">Gymnopilus dilepis</name>
    <dbReference type="NCBI Taxonomy" id="231916"/>
    <lineage>
        <taxon>Eukaryota</taxon>
        <taxon>Fungi</taxon>
        <taxon>Dikarya</taxon>
        <taxon>Basidiomycota</taxon>
        <taxon>Agaricomycotina</taxon>
        <taxon>Agaricomycetes</taxon>
        <taxon>Agaricomycetidae</taxon>
        <taxon>Agaricales</taxon>
        <taxon>Agaricineae</taxon>
        <taxon>Hymenogastraceae</taxon>
        <taxon>Gymnopilus</taxon>
    </lineage>
</organism>
<proteinExistence type="inferred from homology"/>
<dbReference type="GO" id="GO:0000026">
    <property type="term" value="F:alpha-1,2-mannosyltransferase activity"/>
    <property type="evidence" value="ECO:0007669"/>
    <property type="project" value="TreeGrafter"/>
</dbReference>
<evidence type="ECO:0000256" key="1">
    <source>
        <dbReference type="ARBA" id="ARBA00007677"/>
    </source>
</evidence>
<dbReference type="OrthoDB" id="439943at2759"/>
<dbReference type="PANTHER" id="PTHR31121:SF6">
    <property type="entry name" value="ALPHA-1,2 MANNOSYLTRANSFERASE KTR1"/>
    <property type="match status" value="1"/>
</dbReference>
<dbReference type="Pfam" id="PF01793">
    <property type="entry name" value="Glyco_transf_15"/>
    <property type="match status" value="1"/>
</dbReference>
<dbReference type="GO" id="GO:0006487">
    <property type="term" value="P:protein N-linked glycosylation"/>
    <property type="evidence" value="ECO:0007669"/>
    <property type="project" value="TreeGrafter"/>
</dbReference>
<dbReference type="InterPro" id="IPR029044">
    <property type="entry name" value="Nucleotide-diphossugar_trans"/>
</dbReference>
<dbReference type="PANTHER" id="PTHR31121">
    <property type="entry name" value="ALPHA-1,2 MANNOSYLTRANSFERASE KTR1"/>
    <property type="match status" value="1"/>
</dbReference>
<evidence type="ECO:0000313" key="4">
    <source>
        <dbReference type="EMBL" id="PPQ99810.1"/>
    </source>
</evidence>
<evidence type="ECO:0000313" key="5">
    <source>
        <dbReference type="Proteomes" id="UP000284706"/>
    </source>
</evidence>
<keyword evidence="3" id="KW-1133">Transmembrane helix</keyword>
<dbReference type="InParanoid" id="A0A409Y9Q2"/>
<dbReference type="EMBL" id="NHYE01001045">
    <property type="protein sequence ID" value="PPQ99810.1"/>
    <property type="molecule type" value="Genomic_DNA"/>
</dbReference>
<name>A0A409Y9Q2_9AGAR</name>
<reference evidence="4 5" key="1">
    <citation type="journal article" date="2018" name="Evol. Lett.">
        <title>Horizontal gene cluster transfer increased hallucinogenic mushroom diversity.</title>
        <authorList>
            <person name="Reynolds H.T."/>
            <person name="Vijayakumar V."/>
            <person name="Gluck-Thaler E."/>
            <person name="Korotkin H.B."/>
            <person name="Matheny P.B."/>
            <person name="Slot J.C."/>
        </authorList>
    </citation>
    <scope>NUCLEOTIDE SEQUENCE [LARGE SCALE GENOMIC DNA]</scope>
    <source>
        <strain evidence="4 5">SRW20</strain>
    </source>
</reference>
<comment type="similarity">
    <text evidence="1">Belongs to the glycosyltransferase 15 family.</text>
</comment>
<keyword evidence="3" id="KW-0472">Membrane</keyword>
<dbReference type="SUPFAM" id="SSF53448">
    <property type="entry name" value="Nucleotide-diphospho-sugar transferases"/>
    <property type="match status" value="1"/>
</dbReference>
<comment type="caution">
    <text evidence="4">The sequence shown here is derived from an EMBL/GenBank/DDBJ whole genome shotgun (WGS) entry which is preliminary data.</text>
</comment>
<protein>
    <submittedName>
        <fullName evidence="4">Uncharacterized protein</fullName>
    </submittedName>
</protein>
<dbReference type="AlphaFoldDB" id="A0A409Y9Q2"/>
<dbReference type="STRING" id="231916.A0A409Y9Q2"/>
<evidence type="ECO:0000256" key="2">
    <source>
        <dbReference type="ARBA" id="ARBA00022679"/>
    </source>
</evidence>
<dbReference type="InterPro" id="IPR002685">
    <property type="entry name" value="Glyco_trans_15"/>
</dbReference>